<dbReference type="InterPro" id="IPR023393">
    <property type="entry name" value="START-like_dom_sf"/>
</dbReference>
<dbReference type="Gene3D" id="3.30.530.20">
    <property type="match status" value="1"/>
</dbReference>
<evidence type="ECO:0000313" key="2">
    <source>
        <dbReference type="Proteomes" id="UP000030011"/>
    </source>
</evidence>
<accession>A0A0A0JS91</accession>
<dbReference type="PANTHER" id="PTHR39683">
    <property type="entry name" value="CONSERVED PROTEIN TB16.3"/>
    <property type="match status" value="1"/>
</dbReference>
<gene>
    <name evidence="1" type="ORF">N803_06985</name>
</gene>
<dbReference type="CDD" id="cd07819">
    <property type="entry name" value="SRPBCC_2"/>
    <property type="match status" value="1"/>
</dbReference>
<dbReference type="STRING" id="1385521.N803_06985"/>
<dbReference type="Pfam" id="PF10604">
    <property type="entry name" value="Polyketide_cyc2"/>
    <property type="match status" value="1"/>
</dbReference>
<comment type="caution">
    <text evidence="1">The sequence shown here is derived from an EMBL/GenBank/DDBJ whole genome shotgun (WGS) entry which is preliminary data.</text>
</comment>
<dbReference type="Proteomes" id="UP000030011">
    <property type="component" value="Unassembled WGS sequence"/>
</dbReference>
<organism evidence="1 2">
    <name type="scientific">Knoellia subterranea KCTC 19937</name>
    <dbReference type="NCBI Taxonomy" id="1385521"/>
    <lineage>
        <taxon>Bacteria</taxon>
        <taxon>Bacillati</taxon>
        <taxon>Actinomycetota</taxon>
        <taxon>Actinomycetes</taxon>
        <taxon>Micrococcales</taxon>
        <taxon>Intrasporangiaceae</taxon>
        <taxon>Knoellia</taxon>
    </lineage>
</organism>
<dbReference type="EMBL" id="AVPK01000002">
    <property type="protein sequence ID" value="KGN38481.1"/>
    <property type="molecule type" value="Genomic_DNA"/>
</dbReference>
<dbReference type="SUPFAM" id="SSF55961">
    <property type="entry name" value="Bet v1-like"/>
    <property type="match status" value="1"/>
</dbReference>
<protein>
    <submittedName>
        <fullName evidence="1">Cyclase</fullName>
    </submittedName>
</protein>
<dbReference type="InterPro" id="IPR019587">
    <property type="entry name" value="Polyketide_cyclase/dehydratase"/>
</dbReference>
<dbReference type="OrthoDB" id="5243015at2"/>
<evidence type="ECO:0000313" key="1">
    <source>
        <dbReference type="EMBL" id="KGN38481.1"/>
    </source>
</evidence>
<dbReference type="eggNOG" id="COG2867">
    <property type="taxonomic scope" value="Bacteria"/>
</dbReference>
<dbReference type="RefSeq" id="WP_035902852.1">
    <property type="nucleotide sequence ID" value="NZ_AVPK01000002.1"/>
</dbReference>
<reference evidence="1 2" key="1">
    <citation type="submission" date="2013-08" db="EMBL/GenBank/DDBJ databases">
        <title>The genome sequence of Knoellia subterranea.</title>
        <authorList>
            <person name="Zhu W."/>
            <person name="Wang G."/>
        </authorList>
    </citation>
    <scope>NUCLEOTIDE SEQUENCE [LARGE SCALE GENOMIC DNA]</scope>
    <source>
        <strain evidence="1 2">KCTC 19937</strain>
    </source>
</reference>
<dbReference type="PANTHER" id="PTHR39683:SF4">
    <property type="entry name" value="COENZYME Q-BINDING PROTEIN COQ10 START DOMAIN-CONTAINING PROTEIN"/>
    <property type="match status" value="1"/>
</dbReference>
<name>A0A0A0JS91_9MICO</name>
<proteinExistence type="predicted"/>
<keyword evidence="2" id="KW-1185">Reference proteome</keyword>
<dbReference type="AlphaFoldDB" id="A0A0A0JS91"/>
<sequence>MTESTSSSIHISADPGAVLDVIADFEAYPQWAEQVKSVSILSEDGDGWADQVEFVLDAGAVKDTYVLEYDWDGIAEDGSGAVTWQLVRAGVLKALDGTYTLTGDADGTQVDYALAVDVKIPMIGMLKRKAEKLIIDTALKELKKRVESLG</sequence>